<dbReference type="NCBIfam" id="NF003476">
    <property type="entry name" value="PRK05114.1"/>
    <property type="match status" value="1"/>
</dbReference>
<dbReference type="Pfam" id="PF03701">
    <property type="entry name" value="UPF0181"/>
    <property type="match status" value="1"/>
</dbReference>
<name>A0A448TWC8_9PAST</name>
<organism evidence="2 3">
    <name type="scientific">Actinobacillus delphinicola</name>
    <dbReference type="NCBI Taxonomy" id="51161"/>
    <lineage>
        <taxon>Bacteria</taxon>
        <taxon>Pseudomonadati</taxon>
        <taxon>Pseudomonadota</taxon>
        <taxon>Gammaproteobacteria</taxon>
        <taxon>Pasteurellales</taxon>
        <taxon>Pasteurellaceae</taxon>
        <taxon>Actinobacillus</taxon>
    </lineage>
</organism>
<evidence type="ECO:0000313" key="3">
    <source>
        <dbReference type="Proteomes" id="UP000279799"/>
    </source>
</evidence>
<comment type="similarity">
    <text evidence="1">Belongs to the UPF0181 family.</text>
</comment>
<evidence type="ECO:0000313" key="2">
    <source>
        <dbReference type="EMBL" id="VEJ10213.1"/>
    </source>
</evidence>
<dbReference type="EMBL" id="LR134510">
    <property type="protein sequence ID" value="VEJ10213.1"/>
    <property type="molecule type" value="Genomic_DNA"/>
</dbReference>
<evidence type="ECO:0000256" key="1">
    <source>
        <dbReference type="HAMAP-Rule" id="MF_00507"/>
    </source>
</evidence>
<dbReference type="HAMAP" id="MF_00507">
    <property type="entry name" value="UPF0181"/>
    <property type="match status" value="1"/>
</dbReference>
<dbReference type="RefSeq" id="WP_126600753.1">
    <property type="nucleotide sequence ID" value="NZ_LR134510.1"/>
</dbReference>
<dbReference type="OrthoDB" id="6522084at2"/>
<protein>
    <recommendedName>
        <fullName evidence="1">UPF0181 protein NCTC12871_01723</fullName>
    </recommendedName>
</protein>
<dbReference type="Proteomes" id="UP000279799">
    <property type="component" value="Chromosome"/>
</dbReference>
<dbReference type="KEGG" id="adp:NCTC12871_01723"/>
<accession>A0A448TWC8</accession>
<dbReference type="AlphaFoldDB" id="A0A448TWC8"/>
<dbReference type="InterPro" id="IPR005371">
    <property type="entry name" value="UPF0181"/>
</dbReference>
<sequence>MLDMSLVNLTHEQQQEAVEKIQALMREGVSSGEAIAYVAAELRKAHQSKKSIGEMHAEDESDK</sequence>
<keyword evidence="3" id="KW-1185">Reference proteome</keyword>
<proteinExistence type="inferred from homology"/>
<reference evidence="2 3" key="1">
    <citation type="submission" date="2018-12" db="EMBL/GenBank/DDBJ databases">
        <authorList>
            <consortium name="Pathogen Informatics"/>
        </authorList>
    </citation>
    <scope>NUCLEOTIDE SEQUENCE [LARGE SCALE GENOMIC DNA]</scope>
    <source>
        <strain evidence="2 3">NCTC12871</strain>
    </source>
</reference>
<gene>
    <name evidence="2" type="ORF">NCTC12871_01723</name>
</gene>